<dbReference type="PROSITE" id="PS01125">
    <property type="entry name" value="ROK"/>
    <property type="match status" value="1"/>
</dbReference>
<dbReference type="SUPFAM" id="SSF46785">
    <property type="entry name" value="Winged helix' DNA-binding domain"/>
    <property type="match status" value="1"/>
</dbReference>
<keyword evidence="3" id="KW-0859">Xylose metabolism</keyword>
<comment type="similarity">
    <text evidence="2">Belongs to the ROK (NagC/XylR) family.</text>
</comment>
<dbReference type="Pfam" id="PF00480">
    <property type="entry name" value="ROK"/>
    <property type="match status" value="1"/>
</dbReference>
<dbReference type="Proteomes" id="UP000030001">
    <property type="component" value="Unassembled WGS sequence"/>
</dbReference>
<sequence>MKNDSRSLVRVANRQLVLQQLFNHPATTRVDIARELKINKSTVSAIYNELNDEGFIEELGQGESTNRGGRKPNLVCLNKRYGFVASFEIGTGHLRVMFSYINGEIISYEQIALEKRDMLLIMQTIKEVLQKMEQNDDTIHGLLAIGFSVHGIVDHNQIVDAPFISTNGIDLAAYFENEFHVPTILENEANLAAIFERDFGDRESYRDLLAISIHRGVGAGIIANQQLYRGFHGRAGEIGRSLVVGQDGQLVKVEALCSEDAILTQIAQAKGLDNLRPAQLYELYRQHDETVIRVINQAMGNLQKLVYDAIVSFGPQAVYFDSPLFDEMPELYQHLRDWLQAHQIDVPLQMIKGSEMASLLGASSMAIHRFLDMDRYSLTLKWPKSVSNIK</sequence>
<name>A0A099Y7B6_LIMMU</name>
<dbReference type="Pfam" id="PF13412">
    <property type="entry name" value="HTH_24"/>
    <property type="match status" value="1"/>
</dbReference>
<dbReference type="AlphaFoldDB" id="A0A099Y7B6"/>
<dbReference type="PANTHER" id="PTHR18964">
    <property type="entry name" value="ROK (REPRESSOR, ORF, KINASE) FAMILY"/>
    <property type="match status" value="1"/>
</dbReference>
<dbReference type="RefSeq" id="WP_034541267.1">
    <property type="nucleotide sequence ID" value="NZ_JAQEWI010000003.1"/>
</dbReference>
<dbReference type="InterPro" id="IPR043129">
    <property type="entry name" value="ATPase_NBD"/>
</dbReference>
<dbReference type="InterPro" id="IPR036388">
    <property type="entry name" value="WH-like_DNA-bd_sf"/>
</dbReference>
<protein>
    <submittedName>
        <fullName evidence="4">XylR family transcriptional regulator</fullName>
    </submittedName>
</protein>
<dbReference type="GO" id="GO:0042732">
    <property type="term" value="P:D-xylose metabolic process"/>
    <property type="evidence" value="ECO:0007669"/>
    <property type="project" value="UniProtKB-KW"/>
</dbReference>
<organism evidence="4 5">
    <name type="scientific">Limosilactobacillus mucosae</name>
    <name type="common">Lactobacillus mucosae</name>
    <dbReference type="NCBI Taxonomy" id="97478"/>
    <lineage>
        <taxon>Bacteria</taxon>
        <taxon>Bacillati</taxon>
        <taxon>Bacillota</taxon>
        <taxon>Bacilli</taxon>
        <taxon>Lactobacillales</taxon>
        <taxon>Lactobacillaceae</taxon>
        <taxon>Limosilactobacillus</taxon>
    </lineage>
</organism>
<proteinExistence type="inferred from homology"/>
<evidence type="ECO:0000313" key="5">
    <source>
        <dbReference type="Proteomes" id="UP000030001"/>
    </source>
</evidence>
<evidence type="ECO:0000256" key="2">
    <source>
        <dbReference type="ARBA" id="ARBA00006479"/>
    </source>
</evidence>
<dbReference type="Gene3D" id="1.10.10.10">
    <property type="entry name" value="Winged helix-like DNA-binding domain superfamily/Winged helix DNA-binding domain"/>
    <property type="match status" value="1"/>
</dbReference>
<dbReference type="InterPro" id="IPR049874">
    <property type="entry name" value="ROK_cs"/>
</dbReference>
<dbReference type="Gene3D" id="3.30.420.40">
    <property type="match status" value="2"/>
</dbReference>
<reference evidence="4 5" key="1">
    <citation type="submission" date="2014-09" db="EMBL/GenBank/DDBJ databases">
        <title>Lactobacillus mucosae CRL573 Genome Sequencing.</title>
        <authorList>
            <person name="Bleckwedel J."/>
            <person name="Teran L.C."/>
            <person name="Bonacina J."/>
            <person name="Saavedra L."/>
            <person name="Mozzi F.B."/>
            <person name="Raya R.R."/>
        </authorList>
    </citation>
    <scope>NUCLEOTIDE SEQUENCE [LARGE SCALE GENOMIC DNA]</scope>
    <source>
        <strain evidence="4 5">CRL573</strain>
    </source>
</reference>
<evidence type="ECO:0000313" key="4">
    <source>
        <dbReference type="EMBL" id="KGL66124.1"/>
    </source>
</evidence>
<comment type="function">
    <text evidence="1">Transcriptional repressor of xylose-utilizing enzymes.</text>
</comment>
<evidence type="ECO:0000256" key="1">
    <source>
        <dbReference type="ARBA" id="ARBA00002486"/>
    </source>
</evidence>
<accession>A0A099Y7B6</accession>
<keyword evidence="3" id="KW-0119">Carbohydrate metabolism</keyword>
<dbReference type="PANTHER" id="PTHR18964:SF149">
    <property type="entry name" value="BIFUNCTIONAL UDP-N-ACETYLGLUCOSAMINE 2-EPIMERASE_N-ACETYLMANNOSAMINE KINASE"/>
    <property type="match status" value="1"/>
</dbReference>
<gene>
    <name evidence="4" type="ORF">LX03_10910</name>
</gene>
<evidence type="ECO:0000256" key="3">
    <source>
        <dbReference type="ARBA" id="ARBA00022629"/>
    </source>
</evidence>
<dbReference type="InterPro" id="IPR036390">
    <property type="entry name" value="WH_DNA-bd_sf"/>
</dbReference>
<dbReference type="SUPFAM" id="SSF53067">
    <property type="entry name" value="Actin-like ATPase domain"/>
    <property type="match status" value="1"/>
</dbReference>
<dbReference type="EMBL" id="JROC01000038">
    <property type="protein sequence ID" value="KGL66124.1"/>
    <property type="molecule type" value="Genomic_DNA"/>
</dbReference>
<comment type="caution">
    <text evidence="4">The sequence shown here is derived from an EMBL/GenBank/DDBJ whole genome shotgun (WGS) entry which is preliminary data.</text>
</comment>
<dbReference type="InterPro" id="IPR000600">
    <property type="entry name" value="ROK"/>
</dbReference>